<gene>
    <name evidence="1" type="ORF">FWILDA_LOCUS18544</name>
</gene>
<comment type="caution">
    <text evidence="1">The sequence shown here is derived from an EMBL/GenBank/DDBJ whole genome shotgun (WGS) entry which is preliminary data.</text>
</comment>
<name>A0A9W4X063_9GLOM</name>
<accession>A0A9W4X063</accession>
<feature type="non-terminal residue" evidence="1">
    <location>
        <position position="45"/>
    </location>
</feature>
<protein>
    <submittedName>
        <fullName evidence="1">9094_t:CDS:1</fullName>
    </submittedName>
</protein>
<dbReference type="Proteomes" id="UP001153678">
    <property type="component" value="Unassembled WGS sequence"/>
</dbReference>
<sequence length="45" mass="5664">GKIRYVESENKYKDKDWKRRRDLEEDKEVLESEKKKWGDEFLECQ</sequence>
<reference evidence="1" key="1">
    <citation type="submission" date="2022-08" db="EMBL/GenBank/DDBJ databases">
        <authorList>
            <person name="Kallberg Y."/>
            <person name="Tangrot J."/>
            <person name="Rosling A."/>
        </authorList>
    </citation>
    <scope>NUCLEOTIDE SEQUENCE</scope>
    <source>
        <strain evidence="1">Wild A</strain>
    </source>
</reference>
<evidence type="ECO:0000313" key="2">
    <source>
        <dbReference type="Proteomes" id="UP001153678"/>
    </source>
</evidence>
<feature type="non-terminal residue" evidence="1">
    <location>
        <position position="1"/>
    </location>
</feature>
<evidence type="ECO:0000313" key="1">
    <source>
        <dbReference type="EMBL" id="CAI2198381.1"/>
    </source>
</evidence>
<organism evidence="1 2">
    <name type="scientific">Funneliformis geosporum</name>
    <dbReference type="NCBI Taxonomy" id="1117311"/>
    <lineage>
        <taxon>Eukaryota</taxon>
        <taxon>Fungi</taxon>
        <taxon>Fungi incertae sedis</taxon>
        <taxon>Mucoromycota</taxon>
        <taxon>Glomeromycotina</taxon>
        <taxon>Glomeromycetes</taxon>
        <taxon>Glomerales</taxon>
        <taxon>Glomeraceae</taxon>
        <taxon>Funneliformis</taxon>
    </lineage>
</organism>
<proteinExistence type="predicted"/>
<dbReference type="AlphaFoldDB" id="A0A9W4X063"/>
<dbReference type="EMBL" id="CAMKVN010018525">
    <property type="protein sequence ID" value="CAI2198381.1"/>
    <property type="molecule type" value="Genomic_DNA"/>
</dbReference>
<keyword evidence="2" id="KW-1185">Reference proteome</keyword>